<protein>
    <submittedName>
        <fullName evidence="3">Flavodoxin</fullName>
    </submittedName>
</protein>
<evidence type="ECO:0000313" key="4">
    <source>
        <dbReference type="Proteomes" id="UP000255036"/>
    </source>
</evidence>
<keyword evidence="1" id="KW-0812">Transmembrane</keyword>
<dbReference type="SUPFAM" id="SSF52218">
    <property type="entry name" value="Flavoproteins"/>
    <property type="match status" value="1"/>
</dbReference>
<organism evidence="3 4">
    <name type="scientific">Anaerosacchariphilus polymeriproducens</name>
    <dbReference type="NCBI Taxonomy" id="1812858"/>
    <lineage>
        <taxon>Bacteria</taxon>
        <taxon>Bacillati</taxon>
        <taxon>Bacillota</taxon>
        <taxon>Clostridia</taxon>
        <taxon>Lachnospirales</taxon>
        <taxon>Lachnospiraceae</taxon>
        <taxon>Anaerosacchariphilus</taxon>
    </lineage>
</organism>
<accession>A0A371ASH8</accession>
<keyword evidence="1" id="KW-0472">Membrane</keyword>
<dbReference type="InterPro" id="IPR008254">
    <property type="entry name" value="Flavodoxin/NO_synth"/>
</dbReference>
<keyword evidence="1" id="KW-1133">Transmembrane helix</keyword>
<dbReference type="InterPro" id="IPR029039">
    <property type="entry name" value="Flavoprotein-like_sf"/>
</dbReference>
<comment type="caution">
    <text evidence="3">The sequence shown here is derived from an EMBL/GenBank/DDBJ whole genome shotgun (WGS) entry which is preliminary data.</text>
</comment>
<dbReference type="GO" id="GO:0010181">
    <property type="term" value="F:FMN binding"/>
    <property type="evidence" value="ECO:0007669"/>
    <property type="project" value="InterPro"/>
</dbReference>
<feature type="transmembrane region" description="Helical" evidence="1">
    <location>
        <begin position="63"/>
        <end position="83"/>
    </location>
</feature>
<reference evidence="3 4" key="1">
    <citation type="submission" date="2018-07" db="EMBL/GenBank/DDBJ databases">
        <title>Anaerosacharophilus polymeroproducens gen. nov. sp. nov., an anaerobic bacterium isolated from salt field.</title>
        <authorList>
            <person name="Kim W."/>
            <person name="Yang S.-H."/>
            <person name="Oh J."/>
            <person name="Lee J.-H."/>
            <person name="Kwon K.K."/>
        </authorList>
    </citation>
    <scope>NUCLEOTIDE SEQUENCE [LARGE SCALE GENOMIC DNA]</scope>
    <source>
        <strain evidence="3 4">MCWD5</strain>
    </source>
</reference>
<dbReference type="RefSeq" id="WP_115482936.1">
    <property type="nucleotide sequence ID" value="NZ_QRCT01000049.1"/>
</dbReference>
<keyword evidence="4" id="KW-1185">Reference proteome</keyword>
<name>A0A371ASH8_9FIRM</name>
<dbReference type="OrthoDB" id="411306at2"/>
<dbReference type="PROSITE" id="PS50902">
    <property type="entry name" value="FLAVODOXIN_LIKE"/>
    <property type="match status" value="1"/>
</dbReference>
<dbReference type="Pfam" id="PF00258">
    <property type="entry name" value="Flavodoxin_1"/>
    <property type="match status" value="1"/>
</dbReference>
<dbReference type="Proteomes" id="UP000255036">
    <property type="component" value="Unassembled WGS sequence"/>
</dbReference>
<sequence length="155" mass="17372">MKVGIIVYSKTGNTLSVAERLKEKLIKKGCSVNLEQIETVNENPSESKNFELKNIPNIKDYDILFFGAPVWAFSLSGVMNAYLSQIPSLMGKKAGVFVTQHFPYSWMGGNHSVKKMKTTCQQKGAVIVDTGVINWSHKKREDQIIELINNFSNVC</sequence>
<dbReference type="GO" id="GO:0016651">
    <property type="term" value="F:oxidoreductase activity, acting on NAD(P)H"/>
    <property type="evidence" value="ECO:0007669"/>
    <property type="project" value="UniProtKB-ARBA"/>
</dbReference>
<feature type="domain" description="Flavodoxin-like" evidence="2">
    <location>
        <begin position="3"/>
        <end position="152"/>
    </location>
</feature>
<dbReference type="AlphaFoldDB" id="A0A371ASH8"/>
<proteinExistence type="predicted"/>
<evidence type="ECO:0000256" key="1">
    <source>
        <dbReference type="SAM" id="Phobius"/>
    </source>
</evidence>
<gene>
    <name evidence="3" type="ORF">DWV06_14685</name>
</gene>
<evidence type="ECO:0000259" key="2">
    <source>
        <dbReference type="PROSITE" id="PS50902"/>
    </source>
</evidence>
<dbReference type="EMBL" id="QRCT01000049">
    <property type="protein sequence ID" value="RDU22526.1"/>
    <property type="molecule type" value="Genomic_DNA"/>
</dbReference>
<evidence type="ECO:0000313" key="3">
    <source>
        <dbReference type="EMBL" id="RDU22526.1"/>
    </source>
</evidence>
<dbReference type="Gene3D" id="3.40.50.360">
    <property type="match status" value="1"/>
</dbReference>